<evidence type="ECO:0000313" key="2">
    <source>
        <dbReference type="Proteomes" id="UP000008984"/>
    </source>
</evidence>
<dbReference type="STRING" id="431241.G0RHE5"/>
<reference evidence="1 2" key="1">
    <citation type="journal article" date="2008" name="Nat. Biotechnol.">
        <title>Genome sequencing and analysis of the biomass-degrading fungus Trichoderma reesei (syn. Hypocrea jecorina).</title>
        <authorList>
            <person name="Martinez D."/>
            <person name="Berka R.M."/>
            <person name="Henrissat B."/>
            <person name="Saloheimo M."/>
            <person name="Arvas M."/>
            <person name="Baker S.E."/>
            <person name="Chapman J."/>
            <person name="Chertkov O."/>
            <person name="Coutinho P.M."/>
            <person name="Cullen D."/>
            <person name="Danchin E.G."/>
            <person name="Grigoriev I.V."/>
            <person name="Harris P."/>
            <person name="Jackson M."/>
            <person name="Kubicek C.P."/>
            <person name="Han C.S."/>
            <person name="Ho I."/>
            <person name="Larrondo L.F."/>
            <person name="de Leon A.L."/>
            <person name="Magnuson J.K."/>
            <person name="Merino S."/>
            <person name="Misra M."/>
            <person name="Nelson B."/>
            <person name="Putnam N."/>
            <person name="Robbertse B."/>
            <person name="Salamov A.A."/>
            <person name="Schmoll M."/>
            <person name="Terry A."/>
            <person name="Thayer N."/>
            <person name="Westerholm-Parvinen A."/>
            <person name="Schoch C.L."/>
            <person name="Yao J."/>
            <person name="Barabote R."/>
            <person name="Nelson M.A."/>
            <person name="Detter C."/>
            <person name="Bruce D."/>
            <person name="Kuske C.R."/>
            <person name="Xie G."/>
            <person name="Richardson P."/>
            <person name="Rokhsar D.S."/>
            <person name="Lucas S.M."/>
            <person name="Rubin E.M."/>
            <person name="Dunn-Coleman N."/>
            <person name="Ward M."/>
            <person name="Brettin T.S."/>
        </authorList>
    </citation>
    <scope>NUCLEOTIDE SEQUENCE [LARGE SCALE GENOMIC DNA]</scope>
    <source>
        <strain evidence="1 2">QM6a</strain>
    </source>
</reference>
<dbReference type="EMBL" id="GL985062">
    <property type="protein sequence ID" value="EGR49271.1"/>
    <property type="molecule type" value="Genomic_DNA"/>
</dbReference>
<dbReference type="GeneID" id="18481214"/>
<dbReference type="RefSeq" id="XP_006964455.1">
    <property type="nucleotide sequence ID" value="XM_006964393.1"/>
</dbReference>
<proteinExistence type="predicted"/>
<organism evidence="2">
    <name type="scientific">Hypocrea jecorina (strain QM6a)</name>
    <name type="common">Trichoderma reesei</name>
    <dbReference type="NCBI Taxonomy" id="431241"/>
    <lineage>
        <taxon>Eukaryota</taxon>
        <taxon>Fungi</taxon>
        <taxon>Dikarya</taxon>
        <taxon>Ascomycota</taxon>
        <taxon>Pezizomycotina</taxon>
        <taxon>Sordariomycetes</taxon>
        <taxon>Hypocreomycetidae</taxon>
        <taxon>Hypocreales</taxon>
        <taxon>Hypocreaceae</taxon>
        <taxon>Trichoderma</taxon>
    </lineage>
</organism>
<dbReference type="eggNOG" id="ENOG502SVJU">
    <property type="taxonomic scope" value="Eukaryota"/>
</dbReference>
<dbReference type="OrthoDB" id="2305901at2759"/>
<accession>G0RHE5</accession>
<dbReference type="KEGG" id="tre:TRIREDRAFT_106242"/>
<dbReference type="Proteomes" id="UP000008984">
    <property type="component" value="Unassembled WGS sequence"/>
</dbReference>
<dbReference type="HOGENOM" id="CLU_042058_1_0_1"/>
<dbReference type="InterPro" id="IPR032675">
    <property type="entry name" value="LRR_dom_sf"/>
</dbReference>
<evidence type="ECO:0000313" key="1">
    <source>
        <dbReference type="EMBL" id="EGR49271.1"/>
    </source>
</evidence>
<keyword evidence="2" id="KW-1185">Reference proteome</keyword>
<dbReference type="SUPFAM" id="SSF52047">
    <property type="entry name" value="RNI-like"/>
    <property type="match status" value="1"/>
</dbReference>
<dbReference type="VEuPathDB" id="FungiDB:TRIREDRAFT_106242"/>
<gene>
    <name evidence="1" type="ORF">TRIREDRAFT_106242</name>
</gene>
<sequence length="466" mass="52906">MASVCCLCNSSFLLLSEYICRHDSDAGLYEMLNHPPMEPPYGAAVVALSLPELVSEILAFYFNARDWRRPRDNLNYAAAIRVNSLWFDCGIEHLWAIPDAFIYLRIVAPERRQIYASRIKYMSVWYASEQRQIYAFHDLDFRRLKHFTATVPSLTSLDVHEMRHIFVQSLQTFEINGPHVSTDILGLLQDGCPNLKCVRFYTYEHPATTAPFTEFIRNMPCLKIFAFDTSGTLAASDRSIDGDFLLSLARSNELTILQVPWEWSMDAARFASRRLADLESYSNVRPFPSLVDLDLSAPSNAIQTLAPMLRNLSHLHLTVKTADADPIKPLRELINLKSLEVTFRYATDIPGASFTGLATLTKLECLKLKPLHPVLAKVTSCFSDVDLELVAPCWPHLRTLSGFRSLAFHCRKLRRWEISGPLKVDELLPDGFAGAALFPELEYLRFDGFAGVIYDRNSFWTYADSG</sequence>
<protein>
    <submittedName>
        <fullName evidence="1">Predicted protein</fullName>
    </submittedName>
</protein>
<name>G0RHE5_HYPJQ</name>
<dbReference type="Gene3D" id="3.80.10.10">
    <property type="entry name" value="Ribonuclease Inhibitor"/>
    <property type="match status" value="1"/>
</dbReference>
<dbReference type="AlphaFoldDB" id="G0RHE5"/>